<evidence type="ECO:0000256" key="6">
    <source>
        <dbReference type="ARBA" id="ARBA00022833"/>
    </source>
</evidence>
<dbReference type="RefSeq" id="WP_257447896.1">
    <property type="nucleotide sequence ID" value="NZ_JANIPJ010000011.1"/>
</dbReference>
<keyword evidence="6" id="KW-0862">Zinc</keyword>
<evidence type="ECO:0000256" key="4">
    <source>
        <dbReference type="ARBA" id="ARBA00022723"/>
    </source>
</evidence>
<feature type="domain" description="SLH" evidence="9">
    <location>
        <begin position="53"/>
        <end position="116"/>
    </location>
</feature>
<dbReference type="GO" id="GO:0005886">
    <property type="term" value="C:plasma membrane"/>
    <property type="evidence" value="ECO:0007669"/>
    <property type="project" value="TreeGrafter"/>
</dbReference>
<evidence type="ECO:0000256" key="3">
    <source>
        <dbReference type="ARBA" id="ARBA00022670"/>
    </source>
</evidence>
<protein>
    <submittedName>
        <fullName evidence="10">S-layer homology domain-containing protein</fullName>
    </submittedName>
</protein>
<reference evidence="10" key="1">
    <citation type="submission" date="2022-08" db="EMBL/GenBank/DDBJ databases">
        <title>The genomic sequence of strain Paenibacillus sp. SCIV0701.</title>
        <authorList>
            <person name="Zhao H."/>
        </authorList>
    </citation>
    <scope>NUCLEOTIDE SEQUENCE</scope>
    <source>
        <strain evidence="10">SCIV0701</strain>
    </source>
</reference>
<dbReference type="GO" id="GO:0004222">
    <property type="term" value="F:metalloendopeptidase activity"/>
    <property type="evidence" value="ECO:0007669"/>
    <property type="project" value="InterPro"/>
</dbReference>
<accession>A0A9X2S9S4</accession>
<keyword evidence="7" id="KW-0482">Metalloprotease</keyword>
<dbReference type="PANTHER" id="PTHR11733">
    <property type="entry name" value="ZINC METALLOPROTEASE FAMILY M13 NEPRILYSIN-RELATED"/>
    <property type="match status" value="1"/>
</dbReference>
<evidence type="ECO:0000256" key="8">
    <source>
        <dbReference type="SAM" id="SignalP"/>
    </source>
</evidence>
<dbReference type="GO" id="GO:0016485">
    <property type="term" value="P:protein processing"/>
    <property type="evidence" value="ECO:0007669"/>
    <property type="project" value="TreeGrafter"/>
</dbReference>
<organism evidence="10 11">
    <name type="scientific">Paenibacillus soyae</name>
    <dbReference type="NCBI Taxonomy" id="2969249"/>
    <lineage>
        <taxon>Bacteria</taxon>
        <taxon>Bacillati</taxon>
        <taxon>Bacillota</taxon>
        <taxon>Bacilli</taxon>
        <taxon>Bacillales</taxon>
        <taxon>Paenibacillaceae</taxon>
        <taxon>Paenibacillus</taxon>
    </lineage>
</organism>
<dbReference type="AlphaFoldDB" id="A0A9X2S9S4"/>
<evidence type="ECO:0000259" key="9">
    <source>
        <dbReference type="PROSITE" id="PS51272"/>
    </source>
</evidence>
<evidence type="ECO:0000313" key="10">
    <source>
        <dbReference type="EMBL" id="MCR2805461.1"/>
    </source>
</evidence>
<dbReference type="Gene3D" id="1.10.1380.10">
    <property type="entry name" value="Neutral endopeptidase , domain2"/>
    <property type="match status" value="1"/>
</dbReference>
<evidence type="ECO:0000256" key="5">
    <source>
        <dbReference type="ARBA" id="ARBA00022801"/>
    </source>
</evidence>
<dbReference type="InterPro" id="IPR001119">
    <property type="entry name" value="SLH_dom"/>
</dbReference>
<evidence type="ECO:0000256" key="1">
    <source>
        <dbReference type="ARBA" id="ARBA00001947"/>
    </source>
</evidence>
<comment type="cofactor">
    <cofactor evidence="1">
        <name>Zn(2+)</name>
        <dbReference type="ChEBI" id="CHEBI:29105"/>
    </cofactor>
</comment>
<dbReference type="PRINTS" id="PR00786">
    <property type="entry name" value="NEPRILYSIN"/>
</dbReference>
<feature type="signal peptide" evidence="8">
    <location>
        <begin position="1"/>
        <end position="27"/>
    </location>
</feature>
<keyword evidence="3" id="KW-0645">Protease</keyword>
<dbReference type="Pfam" id="PF05649">
    <property type="entry name" value="Peptidase_M13_N"/>
    <property type="match status" value="1"/>
</dbReference>
<proteinExistence type="inferred from homology"/>
<dbReference type="PANTHER" id="PTHR11733:SF167">
    <property type="entry name" value="FI17812P1-RELATED"/>
    <property type="match status" value="1"/>
</dbReference>
<dbReference type="Pfam" id="PF00395">
    <property type="entry name" value="SLH"/>
    <property type="match status" value="1"/>
</dbReference>
<name>A0A9X2S9S4_9BACL</name>
<dbReference type="InterPro" id="IPR042089">
    <property type="entry name" value="Peptidase_M13_dom_2"/>
</dbReference>
<evidence type="ECO:0000256" key="7">
    <source>
        <dbReference type="ARBA" id="ARBA00023049"/>
    </source>
</evidence>
<keyword evidence="8" id="KW-0732">Signal</keyword>
<dbReference type="PROSITE" id="PS51885">
    <property type="entry name" value="NEPRILYSIN"/>
    <property type="match status" value="1"/>
</dbReference>
<dbReference type="GO" id="GO:0046872">
    <property type="term" value="F:metal ion binding"/>
    <property type="evidence" value="ECO:0007669"/>
    <property type="project" value="UniProtKB-KW"/>
</dbReference>
<keyword evidence="4" id="KW-0479">Metal-binding</keyword>
<dbReference type="EMBL" id="JANIPJ010000011">
    <property type="protein sequence ID" value="MCR2805461.1"/>
    <property type="molecule type" value="Genomic_DNA"/>
</dbReference>
<gene>
    <name evidence="10" type="ORF">NQZ67_16355</name>
</gene>
<dbReference type="PROSITE" id="PS51272">
    <property type="entry name" value="SLH"/>
    <property type="match status" value="1"/>
</dbReference>
<dbReference type="SUPFAM" id="SSF55486">
    <property type="entry name" value="Metalloproteases ('zincins'), catalytic domain"/>
    <property type="match status" value="1"/>
</dbReference>
<dbReference type="InterPro" id="IPR024079">
    <property type="entry name" value="MetalloPept_cat_dom_sf"/>
</dbReference>
<keyword evidence="5" id="KW-0378">Hydrolase</keyword>
<dbReference type="InterPro" id="IPR000718">
    <property type="entry name" value="Peptidase_M13"/>
</dbReference>
<comment type="similarity">
    <text evidence="2">Belongs to the peptidase M13 family.</text>
</comment>
<dbReference type="InterPro" id="IPR008753">
    <property type="entry name" value="Peptidase_M13_N"/>
</dbReference>
<evidence type="ECO:0000256" key="2">
    <source>
        <dbReference type="ARBA" id="ARBA00007357"/>
    </source>
</evidence>
<evidence type="ECO:0000313" key="11">
    <source>
        <dbReference type="Proteomes" id="UP001141950"/>
    </source>
</evidence>
<comment type="caution">
    <text evidence="10">The sequence shown here is derived from an EMBL/GenBank/DDBJ whole genome shotgun (WGS) entry which is preliminary data.</text>
</comment>
<feature type="chain" id="PRO_5040947387" evidence="8">
    <location>
        <begin position="28"/>
        <end position="810"/>
    </location>
</feature>
<dbReference type="Pfam" id="PF01431">
    <property type="entry name" value="Peptidase_M13"/>
    <property type="match status" value="1"/>
</dbReference>
<sequence>MRKFQRSMVILLAMLMLFGVGLTNAYAANDPLITRGQLTALINQTFQITADNPKQAFSDVPAGNEYAKDIAIAVTAGYMKGTGANKFQPGSSVTGTQLVVIACNLLEWQGIATSDSAENVPAWAAPYYAALDDFGLLDELGLPADKVTVEQAEQFLGVLSYVMQAAAAGNPYGAKQVQLEDDFYLYTNRKYVANPVIHPGYPMAGTFFDVMKKVDDTGSEIMKELLQNKNAKSGSPEWRAAEIYNMYTDVDTRENGIQELRPYLDELYAVQDVAGLRALAEKYWDRFNLVPFIGFGPIEDTLGDRTKYAATFVGTGLGLGTALYYSEDPAMANIQKAYVDYLERVLSYSGEEDELSERAEAIVELEKQLAAKATPPEQMQDPKAYLKKSTWDEMKKATTNSGLAEMTIKLYSLPADMTVYSPEHAYIQFADGLITNQNLQTIKDYLAITMFQQYETAFSEATQSFQDDIMKELMGIVPEKLPVEERAAALAQSFEPQVFDKVFVNKYFPESSKNDVKDIVSEIIAKYEERILALTWMSDETKEKAVEKLQHIDVNIGYPDEWKPTLSYSFPSQADGGTLFEALMNERIALEAAGKEALKKPYSSDVWNMLPVMTVNAFYHPLTNSIIFPAAILQAPFYDPEASREQNLGSIGAIIGHEISHAFDVNGAQFDKDGNLANWWTEADYAEFQKRTEKMEKELSRIEFITGTKLNGELTLAETIADLGGLSCVLDIADDNPDADLSQVFEGYAHAFATWMPVEAIIGNMQVDPHAPNKVRVNFVVQMLEQFYKVYNITEDDAMYVSPDERLSIW</sequence>
<dbReference type="Gene3D" id="3.40.390.10">
    <property type="entry name" value="Collagenase (Catalytic Domain)"/>
    <property type="match status" value="1"/>
</dbReference>
<dbReference type="InterPro" id="IPR018497">
    <property type="entry name" value="Peptidase_M13_C"/>
</dbReference>
<dbReference type="CDD" id="cd08662">
    <property type="entry name" value="M13"/>
    <property type="match status" value="1"/>
</dbReference>
<keyword evidence="11" id="KW-1185">Reference proteome</keyword>
<dbReference type="Proteomes" id="UP001141950">
    <property type="component" value="Unassembled WGS sequence"/>
</dbReference>